<dbReference type="Proteomes" id="UP000265520">
    <property type="component" value="Unassembled WGS sequence"/>
</dbReference>
<evidence type="ECO:0000313" key="1">
    <source>
        <dbReference type="EMBL" id="MCH94467.1"/>
    </source>
</evidence>
<evidence type="ECO:0000313" key="2">
    <source>
        <dbReference type="Proteomes" id="UP000265520"/>
    </source>
</evidence>
<organism evidence="1 2">
    <name type="scientific">Trifolium medium</name>
    <dbReference type="NCBI Taxonomy" id="97028"/>
    <lineage>
        <taxon>Eukaryota</taxon>
        <taxon>Viridiplantae</taxon>
        <taxon>Streptophyta</taxon>
        <taxon>Embryophyta</taxon>
        <taxon>Tracheophyta</taxon>
        <taxon>Spermatophyta</taxon>
        <taxon>Magnoliopsida</taxon>
        <taxon>eudicotyledons</taxon>
        <taxon>Gunneridae</taxon>
        <taxon>Pentapetalae</taxon>
        <taxon>rosids</taxon>
        <taxon>fabids</taxon>
        <taxon>Fabales</taxon>
        <taxon>Fabaceae</taxon>
        <taxon>Papilionoideae</taxon>
        <taxon>50 kb inversion clade</taxon>
        <taxon>NPAAA clade</taxon>
        <taxon>Hologalegina</taxon>
        <taxon>IRL clade</taxon>
        <taxon>Trifolieae</taxon>
        <taxon>Trifolium</taxon>
    </lineage>
</organism>
<proteinExistence type="predicted"/>
<dbReference type="AlphaFoldDB" id="A0A392N3T4"/>
<accession>A0A392N3T4</accession>
<sequence length="24" mass="2401">MQIEQGPVLGQVGFSLGVVKGISG</sequence>
<dbReference type="EMBL" id="LXQA010027396">
    <property type="protein sequence ID" value="MCH94467.1"/>
    <property type="molecule type" value="Genomic_DNA"/>
</dbReference>
<protein>
    <submittedName>
        <fullName evidence="1">Uncharacterized protein</fullName>
    </submittedName>
</protein>
<comment type="caution">
    <text evidence="1">The sequence shown here is derived from an EMBL/GenBank/DDBJ whole genome shotgun (WGS) entry which is preliminary data.</text>
</comment>
<name>A0A392N3T4_9FABA</name>
<reference evidence="1 2" key="1">
    <citation type="journal article" date="2018" name="Front. Plant Sci.">
        <title>Red Clover (Trifolium pratense) and Zigzag Clover (T. medium) - A Picture of Genomic Similarities and Differences.</title>
        <authorList>
            <person name="Dluhosova J."/>
            <person name="Istvanek J."/>
            <person name="Nedelnik J."/>
            <person name="Repkova J."/>
        </authorList>
    </citation>
    <scope>NUCLEOTIDE SEQUENCE [LARGE SCALE GENOMIC DNA]</scope>
    <source>
        <strain evidence="2">cv. 10/8</strain>
        <tissue evidence="1">Leaf</tissue>
    </source>
</reference>
<keyword evidence="2" id="KW-1185">Reference proteome</keyword>